<evidence type="ECO:0000256" key="7">
    <source>
        <dbReference type="ARBA" id="ARBA00023150"/>
    </source>
</evidence>
<evidence type="ECO:0000313" key="9">
    <source>
        <dbReference type="EMBL" id="SVD26383.1"/>
    </source>
</evidence>
<evidence type="ECO:0000256" key="3">
    <source>
        <dbReference type="ARBA" id="ARBA00022723"/>
    </source>
</evidence>
<name>A0A382TWK9_9ZZZZ</name>
<keyword evidence="1" id="KW-0963">Cytoplasm</keyword>
<keyword evidence="4" id="KW-0547">Nucleotide-binding</keyword>
<dbReference type="InterPro" id="IPR025877">
    <property type="entry name" value="MobA-like_NTP_Trfase"/>
</dbReference>
<dbReference type="CDD" id="cd02503">
    <property type="entry name" value="MobA"/>
    <property type="match status" value="1"/>
</dbReference>
<evidence type="ECO:0000256" key="1">
    <source>
        <dbReference type="ARBA" id="ARBA00022490"/>
    </source>
</evidence>
<dbReference type="GO" id="GO:0016779">
    <property type="term" value="F:nucleotidyltransferase activity"/>
    <property type="evidence" value="ECO:0007669"/>
    <property type="project" value="TreeGrafter"/>
</dbReference>
<dbReference type="PANTHER" id="PTHR19136">
    <property type="entry name" value="MOLYBDENUM COFACTOR GUANYLYLTRANSFERASE"/>
    <property type="match status" value="1"/>
</dbReference>
<keyword evidence="5" id="KW-0460">Magnesium</keyword>
<dbReference type="Pfam" id="PF12804">
    <property type="entry name" value="NTP_transf_3"/>
    <property type="match status" value="1"/>
</dbReference>
<dbReference type="InterPro" id="IPR029044">
    <property type="entry name" value="Nucleotide-diphossugar_trans"/>
</dbReference>
<feature type="domain" description="MobA-like NTP transferase" evidence="8">
    <location>
        <begin position="9"/>
        <end position="138"/>
    </location>
</feature>
<evidence type="ECO:0000256" key="2">
    <source>
        <dbReference type="ARBA" id="ARBA00022679"/>
    </source>
</evidence>
<feature type="non-terminal residue" evidence="9">
    <location>
        <position position="147"/>
    </location>
</feature>
<keyword evidence="6" id="KW-0342">GTP-binding</keyword>
<keyword evidence="3" id="KW-0479">Metal-binding</keyword>
<accession>A0A382TWK9</accession>
<evidence type="ECO:0000256" key="4">
    <source>
        <dbReference type="ARBA" id="ARBA00022741"/>
    </source>
</evidence>
<dbReference type="GO" id="GO:0046872">
    <property type="term" value="F:metal ion binding"/>
    <property type="evidence" value="ECO:0007669"/>
    <property type="project" value="UniProtKB-KW"/>
</dbReference>
<organism evidence="9">
    <name type="scientific">marine metagenome</name>
    <dbReference type="NCBI Taxonomy" id="408172"/>
    <lineage>
        <taxon>unclassified sequences</taxon>
        <taxon>metagenomes</taxon>
        <taxon>ecological metagenomes</taxon>
    </lineage>
</organism>
<proteinExistence type="predicted"/>
<dbReference type="AlphaFoldDB" id="A0A382TWK9"/>
<dbReference type="PANTHER" id="PTHR19136:SF81">
    <property type="entry name" value="MOLYBDENUM COFACTOR GUANYLYLTRANSFERASE"/>
    <property type="match status" value="1"/>
</dbReference>
<dbReference type="SUPFAM" id="SSF53448">
    <property type="entry name" value="Nucleotide-diphospho-sugar transferases"/>
    <property type="match status" value="1"/>
</dbReference>
<evidence type="ECO:0000256" key="6">
    <source>
        <dbReference type="ARBA" id="ARBA00023134"/>
    </source>
</evidence>
<dbReference type="GO" id="GO:0005525">
    <property type="term" value="F:GTP binding"/>
    <property type="evidence" value="ECO:0007669"/>
    <property type="project" value="UniProtKB-KW"/>
</dbReference>
<dbReference type="InterPro" id="IPR013482">
    <property type="entry name" value="Molybde_CF_guanTrfase"/>
</dbReference>
<evidence type="ECO:0000259" key="8">
    <source>
        <dbReference type="Pfam" id="PF12804"/>
    </source>
</evidence>
<gene>
    <name evidence="9" type="ORF">METZ01_LOCUS379237</name>
</gene>
<evidence type="ECO:0000256" key="5">
    <source>
        <dbReference type="ARBA" id="ARBA00022842"/>
    </source>
</evidence>
<sequence>MSKKYSIEVVILAGGRSLRMGKEKARLRLGRRTLLGHARVLVSTLGLPFRVLRVDRLPGHGPLGGIETALGGAKADRILFLSCDMPFLQRDLVERLLAVDAPAVFATAHGKVGFPFCLSRKILPKVEVQLAAGQLSLQAFARKIRTR</sequence>
<keyword evidence="2" id="KW-0808">Transferase</keyword>
<dbReference type="GO" id="GO:0006777">
    <property type="term" value="P:Mo-molybdopterin cofactor biosynthetic process"/>
    <property type="evidence" value="ECO:0007669"/>
    <property type="project" value="UniProtKB-KW"/>
</dbReference>
<keyword evidence="7" id="KW-0501">Molybdenum cofactor biosynthesis</keyword>
<dbReference type="EMBL" id="UINC01139681">
    <property type="protein sequence ID" value="SVD26383.1"/>
    <property type="molecule type" value="Genomic_DNA"/>
</dbReference>
<dbReference type="Gene3D" id="3.90.550.10">
    <property type="entry name" value="Spore Coat Polysaccharide Biosynthesis Protein SpsA, Chain A"/>
    <property type="match status" value="1"/>
</dbReference>
<protein>
    <recommendedName>
        <fullName evidence="8">MobA-like NTP transferase domain-containing protein</fullName>
    </recommendedName>
</protein>
<reference evidence="9" key="1">
    <citation type="submission" date="2018-05" db="EMBL/GenBank/DDBJ databases">
        <authorList>
            <person name="Lanie J.A."/>
            <person name="Ng W.-L."/>
            <person name="Kazmierczak K.M."/>
            <person name="Andrzejewski T.M."/>
            <person name="Davidsen T.M."/>
            <person name="Wayne K.J."/>
            <person name="Tettelin H."/>
            <person name="Glass J.I."/>
            <person name="Rusch D."/>
            <person name="Podicherti R."/>
            <person name="Tsui H.-C.T."/>
            <person name="Winkler M.E."/>
        </authorList>
    </citation>
    <scope>NUCLEOTIDE SEQUENCE</scope>
</reference>